<organism evidence="11 12">
    <name type="scientific">Bombardia bombarda</name>
    <dbReference type="NCBI Taxonomy" id="252184"/>
    <lineage>
        <taxon>Eukaryota</taxon>
        <taxon>Fungi</taxon>
        <taxon>Dikarya</taxon>
        <taxon>Ascomycota</taxon>
        <taxon>Pezizomycotina</taxon>
        <taxon>Sordariomycetes</taxon>
        <taxon>Sordariomycetidae</taxon>
        <taxon>Sordariales</taxon>
        <taxon>Lasiosphaeriaceae</taxon>
        <taxon>Bombardia</taxon>
    </lineage>
</organism>
<dbReference type="InterPro" id="IPR042529">
    <property type="entry name" value="IF_2B-like_C"/>
</dbReference>
<dbReference type="PANTHER" id="PTHR45859:SF1">
    <property type="entry name" value="TRANSLATION INITIATION FACTOR EIF-2B SUBUNIT BETA"/>
    <property type="match status" value="1"/>
</dbReference>
<comment type="subcellular location">
    <subcellularLocation>
        <location evidence="1">Cytoplasm</location>
        <location evidence="1">Cytosol</location>
    </subcellularLocation>
</comment>
<reference evidence="11" key="1">
    <citation type="submission" date="2023-06" db="EMBL/GenBank/DDBJ databases">
        <title>Genome-scale phylogeny and comparative genomics of the fungal order Sordariales.</title>
        <authorList>
            <consortium name="Lawrence Berkeley National Laboratory"/>
            <person name="Hensen N."/>
            <person name="Bonometti L."/>
            <person name="Westerberg I."/>
            <person name="Brannstrom I.O."/>
            <person name="Guillou S."/>
            <person name="Cros-Aarteil S."/>
            <person name="Calhoun S."/>
            <person name="Haridas S."/>
            <person name="Kuo A."/>
            <person name="Mondo S."/>
            <person name="Pangilinan J."/>
            <person name="Riley R."/>
            <person name="LaButti K."/>
            <person name="Andreopoulos B."/>
            <person name="Lipzen A."/>
            <person name="Chen C."/>
            <person name="Yanf M."/>
            <person name="Daum C."/>
            <person name="Ng V."/>
            <person name="Clum A."/>
            <person name="Steindorff A."/>
            <person name="Ohm R."/>
            <person name="Martin F."/>
            <person name="Silar P."/>
            <person name="Natvig D."/>
            <person name="Lalanne C."/>
            <person name="Gautier V."/>
            <person name="Ament-velasquez S.L."/>
            <person name="Kruys A."/>
            <person name="Hutchinson M.I."/>
            <person name="Powell A.J."/>
            <person name="Barry K."/>
            <person name="Miller A.N."/>
            <person name="Grigoriev I.V."/>
            <person name="Debuchy R."/>
            <person name="Gladieux P."/>
            <person name="Thoren M.H."/>
            <person name="Johannesson H."/>
        </authorList>
    </citation>
    <scope>NUCLEOTIDE SEQUENCE</scope>
    <source>
        <strain evidence="11">SMH3391-2</strain>
    </source>
</reference>
<evidence type="ECO:0000256" key="2">
    <source>
        <dbReference type="ARBA" id="ARBA00007251"/>
    </source>
</evidence>
<dbReference type="Gene3D" id="3.40.50.10470">
    <property type="entry name" value="Translation initiation factor eif-2b, domain 2"/>
    <property type="match status" value="1"/>
</dbReference>
<dbReference type="InterPro" id="IPR051855">
    <property type="entry name" value="eIF2B_beta_subunit"/>
</dbReference>
<evidence type="ECO:0000256" key="10">
    <source>
        <dbReference type="SAM" id="MobiDB-lite"/>
    </source>
</evidence>
<dbReference type="Pfam" id="PF01008">
    <property type="entry name" value="IF-2B"/>
    <property type="match status" value="1"/>
</dbReference>
<keyword evidence="5" id="KW-0648">Protein biosynthesis</keyword>
<accession>A0AA40CFX8</accession>
<dbReference type="InterPro" id="IPR000649">
    <property type="entry name" value="IF-2B-related"/>
</dbReference>
<evidence type="ECO:0000313" key="11">
    <source>
        <dbReference type="EMBL" id="KAK0635884.1"/>
    </source>
</evidence>
<dbReference type="EMBL" id="JAULSR010000001">
    <property type="protein sequence ID" value="KAK0635884.1"/>
    <property type="molecule type" value="Genomic_DNA"/>
</dbReference>
<dbReference type="PANTHER" id="PTHR45859">
    <property type="entry name" value="TRANSLATION INITIATION FACTOR EIF-2B SUBUNIT BETA"/>
    <property type="match status" value="1"/>
</dbReference>
<evidence type="ECO:0000313" key="12">
    <source>
        <dbReference type="Proteomes" id="UP001174934"/>
    </source>
</evidence>
<comment type="subunit">
    <text evidence="8">Component of the translation initiation factor 2B (eIF2B) complex which is a heterodecamer of two sets of five different subunits: alpha, beta, gamma, delta and epsilon. Subunits alpha, beta and delta comprise a regulatory subcomplex and subunits epsilon and gamma comprise a catalytic subcomplex. Within the complex, the hexameric regulatory complex resides at the center, with the two heterodimeric catalytic subcomplexes bound on opposite sides.</text>
</comment>
<name>A0AA40CFX8_9PEZI</name>
<evidence type="ECO:0000256" key="6">
    <source>
        <dbReference type="ARBA" id="ARBA00044122"/>
    </source>
</evidence>
<dbReference type="GO" id="GO:0003743">
    <property type="term" value="F:translation initiation factor activity"/>
    <property type="evidence" value="ECO:0007669"/>
    <property type="project" value="UniProtKB-KW"/>
</dbReference>
<keyword evidence="4" id="KW-0396">Initiation factor</keyword>
<dbReference type="GO" id="GO:0005085">
    <property type="term" value="F:guanyl-nucleotide exchange factor activity"/>
    <property type="evidence" value="ECO:0007669"/>
    <property type="project" value="TreeGrafter"/>
</dbReference>
<dbReference type="SUPFAM" id="SSF100950">
    <property type="entry name" value="NagB/RpiA/CoA transferase-like"/>
    <property type="match status" value="1"/>
</dbReference>
<feature type="region of interest" description="Disordered" evidence="10">
    <location>
        <begin position="108"/>
        <end position="142"/>
    </location>
</feature>
<comment type="similarity">
    <text evidence="2 9">Belongs to the eIF-2B alpha/beta/delta subunits family.</text>
</comment>
<keyword evidence="3" id="KW-0963">Cytoplasm</keyword>
<comment type="caution">
    <text evidence="11">The sequence shown here is derived from an EMBL/GenBank/DDBJ whole genome shotgun (WGS) entry which is preliminary data.</text>
</comment>
<evidence type="ECO:0000256" key="4">
    <source>
        <dbReference type="ARBA" id="ARBA00022540"/>
    </source>
</evidence>
<dbReference type="InterPro" id="IPR037171">
    <property type="entry name" value="NagB/RpiA_transferase-like"/>
</dbReference>
<dbReference type="GO" id="GO:0005851">
    <property type="term" value="C:eukaryotic translation initiation factor 2B complex"/>
    <property type="evidence" value="ECO:0007669"/>
    <property type="project" value="TreeGrafter"/>
</dbReference>
<proteinExistence type="inferred from homology"/>
<evidence type="ECO:0000256" key="1">
    <source>
        <dbReference type="ARBA" id="ARBA00004514"/>
    </source>
</evidence>
<keyword evidence="12" id="KW-1185">Reference proteome</keyword>
<feature type="compositionally biased region" description="Polar residues" evidence="10">
    <location>
        <begin position="116"/>
        <end position="135"/>
    </location>
</feature>
<sequence length="424" mass="45211">MAPSQAAYAPSLEKLLKSLKSKSLEASIEDLIFLLKRRQVSGDECANATAHMLLQVVARSKWHDVDQLLSRIQSTGSRLAQAAPHEPVIGNIVRRVLGLIRDEASEDRNADEFMSESVSDLQSLPPSAPSHTRPTGATPVRPALVPTATSLAVSKSMFNLLSAAETADSPMTGASTPISQAQPTSAHALRSEVIDGIEEIMDEISQADDQIAGFADIQVHPGDFILAMLPSPAVERFLLKAAAKRRFTALLASNGSYISAVGEAPYAALRKKLNAAGVNTVNLASNGLLAYMPRANKVIFGAKAVYQSGGLLVDSACCIAARAAQEYSKPVIVLSGVYKFCPFDPSEEVSKVDLGNPMTYVSYGDGPAVDALEVENAVAEYLPPELVDVYLTNLGPQTRDHLGSIISDHYKPEDMGLSLLINEA</sequence>
<protein>
    <recommendedName>
        <fullName evidence="6">Translation initiation factor eIF2B subunit beta</fullName>
    </recommendedName>
    <alternativeName>
        <fullName evidence="7">eIF2B GDP-GTP exchange factor subunit beta</fullName>
    </alternativeName>
</protein>
<evidence type="ECO:0000256" key="7">
    <source>
        <dbReference type="ARBA" id="ARBA00044228"/>
    </source>
</evidence>
<dbReference type="Proteomes" id="UP001174934">
    <property type="component" value="Unassembled WGS sequence"/>
</dbReference>
<dbReference type="GO" id="GO:0005829">
    <property type="term" value="C:cytosol"/>
    <property type="evidence" value="ECO:0007669"/>
    <property type="project" value="UniProtKB-SubCell"/>
</dbReference>
<evidence type="ECO:0000256" key="8">
    <source>
        <dbReference type="ARBA" id="ARBA00046432"/>
    </source>
</evidence>
<evidence type="ECO:0000256" key="3">
    <source>
        <dbReference type="ARBA" id="ARBA00022490"/>
    </source>
</evidence>
<evidence type="ECO:0000256" key="9">
    <source>
        <dbReference type="RuleBase" id="RU003814"/>
    </source>
</evidence>
<gene>
    <name evidence="11" type="ORF">B0T17DRAFT_61594</name>
</gene>
<evidence type="ECO:0000256" key="5">
    <source>
        <dbReference type="ARBA" id="ARBA00022917"/>
    </source>
</evidence>
<dbReference type="AlphaFoldDB" id="A0AA40CFX8"/>